<reference evidence="6" key="1">
    <citation type="journal article" date="2012" name="Science">
        <title>The Paleozoic origin of enzymatic lignin decomposition reconstructed from 31 fungal genomes.</title>
        <authorList>
            <person name="Floudas D."/>
            <person name="Binder M."/>
            <person name="Riley R."/>
            <person name="Barry K."/>
            <person name="Blanchette R.A."/>
            <person name="Henrissat B."/>
            <person name="Martinez A.T."/>
            <person name="Otillar R."/>
            <person name="Spatafora J.W."/>
            <person name="Yadav J.S."/>
            <person name="Aerts A."/>
            <person name="Benoit I."/>
            <person name="Boyd A."/>
            <person name="Carlson A."/>
            <person name="Copeland A."/>
            <person name="Coutinho P.M."/>
            <person name="de Vries R.P."/>
            <person name="Ferreira P."/>
            <person name="Findley K."/>
            <person name="Foster B."/>
            <person name="Gaskell J."/>
            <person name="Glotzer D."/>
            <person name="Gorecki P."/>
            <person name="Heitman J."/>
            <person name="Hesse C."/>
            <person name="Hori C."/>
            <person name="Igarashi K."/>
            <person name="Jurgens J.A."/>
            <person name="Kallen N."/>
            <person name="Kersten P."/>
            <person name="Kohler A."/>
            <person name="Kuees U."/>
            <person name="Kumar T.K.A."/>
            <person name="Kuo A."/>
            <person name="LaButti K."/>
            <person name="Larrondo L.F."/>
            <person name="Lindquist E."/>
            <person name="Ling A."/>
            <person name="Lombard V."/>
            <person name="Lucas S."/>
            <person name="Lundell T."/>
            <person name="Martin R."/>
            <person name="McLaughlin D.J."/>
            <person name="Morgenstern I."/>
            <person name="Morin E."/>
            <person name="Murat C."/>
            <person name="Nagy L.G."/>
            <person name="Nolan M."/>
            <person name="Ohm R.A."/>
            <person name="Patyshakuliyeva A."/>
            <person name="Rokas A."/>
            <person name="Ruiz-Duenas F.J."/>
            <person name="Sabat G."/>
            <person name="Salamov A."/>
            <person name="Samejima M."/>
            <person name="Schmutz J."/>
            <person name="Slot J.C."/>
            <person name="St John F."/>
            <person name="Stenlid J."/>
            <person name="Sun H."/>
            <person name="Sun S."/>
            <person name="Syed K."/>
            <person name="Tsang A."/>
            <person name="Wiebenga A."/>
            <person name="Young D."/>
            <person name="Pisabarro A."/>
            <person name="Eastwood D.C."/>
            <person name="Martin F."/>
            <person name="Cullen D."/>
            <person name="Grigoriev I.V."/>
            <person name="Hibbett D.S."/>
        </authorList>
    </citation>
    <scope>NUCLEOTIDE SEQUENCE [LARGE SCALE GENOMIC DNA]</scope>
    <source>
        <strain evidence="6">HHB-11173 SS5</strain>
    </source>
</reference>
<evidence type="ECO:0000256" key="3">
    <source>
        <dbReference type="PROSITE-ProRule" id="PRU00464"/>
    </source>
</evidence>
<dbReference type="HOGENOM" id="CLU_056776_4_1_1"/>
<dbReference type="OrthoDB" id="1915375at2759"/>
<accession>R7S170</accession>
<dbReference type="InterPro" id="IPR011146">
    <property type="entry name" value="HIT-like"/>
</dbReference>
<dbReference type="RefSeq" id="XP_007388757.1">
    <property type="nucleotide sequence ID" value="XM_007388695.1"/>
</dbReference>
<gene>
    <name evidence="5" type="ORF">PUNSTDRAFT_77020</name>
</gene>
<keyword evidence="2" id="KW-0378">Hydrolase</keyword>
<feature type="short sequence motif" description="Histidine triad motif" evidence="3">
    <location>
        <begin position="116"/>
        <end position="120"/>
    </location>
</feature>
<dbReference type="GO" id="GO:0000166">
    <property type="term" value="F:nucleotide binding"/>
    <property type="evidence" value="ECO:0007669"/>
    <property type="project" value="UniProtKB-KW"/>
</dbReference>
<feature type="domain" description="HIT" evidence="4">
    <location>
        <begin position="26"/>
        <end position="135"/>
    </location>
</feature>
<dbReference type="eggNOG" id="KOG4359">
    <property type="taxonomic scope" value="Eukaryota"/>
</dbReference>
<dbReference type="Proteomes" id="UP000054196">
    <property type="component" value="Unassembled WGS sequence"/>
</dbReference>
<dbReference type="GO" id="GO:0016787">
    <property type="term" value="F:hydrolase activity"/>
    <property type="evidence" value="ECO:0007669"/>
    <property type="project" value="UniProtKB-KW"/>
</dbReference>
<dbReference type="SUPFAM" id="SSF54197">
    <property type="entry name" value="HIT-like"/>
    <property type="match status" value="1"/>
</dbReference>
<dbReference type="AlphaFoldDB" id="R7S170"/>
<sequence length="172" mass="19632">MFGLFAIFGNQHDQASKSTDSSKPCIFCKASRDNGFDVVYEDATYVVFRDNNPSAEHHLQVIPRIHINSVKSLGKSDASMLRDMRALGDLMLDRLEIPRTRRRLGFHIPPFNSVNHLHMHVQALPYRSAFRQYKYPVSMGGEGYHKGFSWFITVDQAISMLENGAKIRVLKC</sequence>
<dbReference type="InterPro" id="IPR036265">
    <property type="entry name" value="HIT-like_sf"/>
</dbReference>
<dbReference type="Gene3D" id="3.30.428.10">
    <property type="entry name" value="HIT-like"/>
    <property type="match status" value="1"/>
</dbReference>
<dbReference type="OMA" id="SINFLPC"/>
<dbReference type="KEGG" id="psq:PUNSTDRAFT_77020"/>
<dbReference type="PANTHER" id="PTHR12486">
    <property type="entry name" value="APRATAXIN-RELATED"/>
    <property type="match status" value="1"/>
</dbReference>
<dbReference type="PROSITE" id="PS51084">
    <property type="entry name" value="HIT_2"/>
    <property type="match status" value="1"/>
</dbReference>
<proteinExistence type="predicted"/>
<dbReference type="Pfam" id="PF11969">
    <property type="entry name" value="DcpS_C"/>
    <property type="match status" value="1"/>
</dbReference>
<evidence type="ECO:0000256" key="1">
    <source>
        <dbReference type="ARBA" id="ARBA00022741"/>
    </source>
</evidence>
<protein>
    <submittedName>
        <fullName evidence="5">HIT-like protein</fullName>
    </submittedName>
</protein>
<evidence type="ECO:0000259" key="4">
    <source>
        <dbReference type="PROSITE" id="PS51084"/>
    </source>
</evidence>
<evidence type="ECO:0000313" key="5">
    <source>
        <dbReference type="EMBL" id="EIN03968.1"/>
    </source>
</evidence>
<name>R7S170_PUNST</name>
<keyword evidence="6" id="KW-1185">Reference proteome</keyword>
<dbReference type="EMBL" id="JH687557">
    <property type="protein sequence ID" value="EIN03968.1"/>
    <property type="molecule type" value="Genomic_DNA"/>
</dbReference>
<organism evidence="5 6">
    <name type="scientific">Punctularia strigosozonata (strain HHB-11173)</name>
    <name type="common">White-rot fungus</name>
    <dbReference type="NCBI Taxonomy" id="741275"/>
    <lineage>
        <taxon>Eukaryota</taxon>
        <taxon>Fungi</taxon>
        <taxon>Dikarya</taxon>
        <taxon>Basidiomycota</taxon>
        <taxon>Agaricomycotina</taxon>
        <taxon>Agaricomycetes</taxon>
        <taxon>Corticiales</taxon>
        <taxon>Punctulariaceae</taxon>
        <taxon>Punctularia</taxon>
    </lineage>
</organism>
<dbReference type="GeneID" id="18885692"/>
<evidence type="ECO:0000256" key="2">
    <source>
        <dbReference type="ARBA" id="ARBA00022801"/>
    </source>
</evidence>
<evidence type="ECO:0000313" key="6">
    <source>
        <dbReference type="Proteomes" id="UP000054196"/>
    </source>
</evidence>
<dbReference type="PANTHER" id="PTHR12486:SF5">
    <property type="entry name" value="ADENOSINE 5'-MONOPHOSPHORAMIDASE HINT3"/>
    <property type="match status" value="1"/>
</dbReference>
<keyword evidence="1" id="KW-0547">Nucleotide-binding</keyword>